<dbReference type="SUPFAM" id="SSF46785">
    <property type="entry name" value="Winged helix' DNA-binding domain"/>
    <property type="match status" value="1"/>
</dbReference>
<evidence type="ECO:0000313" key="3">
    <source>
        <dbReference type="Proteomes" id="UP000189286"/>
    </source>
</evidence>
<accession>A0A1V2R860</accession>
<dbReference type="OrthoDB" id="9807558at2"/>
<feature type="domain" description="HTH iclR-type" evidence="1">
    <location>
        <begin position="9"/>
        <end position="70"/>
    </location>
</feature>
<dbReference type="InterPro" id="IPR036390">
    <property type="entry name" value="WH_DNA-bd_sf"/>
</dbReference>
<dbReference type="EMBL" id="MPUJ01000002">
    <property type="protein sequence ID" value="ONK08532.1"/>
    <property type="molecule type" value="Genomic_DNA"/>
</dbReference>
<dbReference type="Gene3D" id="1.10.10.10">
    <property type="entry name" value="Winged helix-like DNA-binding domain superfamily/Winged helix DNA-binding domain"/>
    <property type="match status" value="1"/>
</dbReference>
<dbReference type="GO" id="GO:0003677">
    <property type="term" value="F:DNA binding"/>
    <property type="evidence" value="ECO:0007669"/>
    <property type="project" value="InterPro"/>
</dbReference>
<dbReference type="Pfam" id="PF09339">
    <property type="entry name" value="HTH_IclR"/>
    <property type="match status" value="1"/>
</dbReference>
<dbReference type="PROSITE" id="PS51077">
    <property type="entry name" value="HTH_ICLR"/>
    <property type="match status" value="1"/>
</dbReference>
<comment type="caution">
    <text evidence="2">The sequence shown here is derived from an EMBL/GenBank/DDBJ whole genome shotgun (WGS) entry which is preliminary data.</text>
</comment>
<reference evidence="3" key="1">
    <citation type="submission" date="2016-11" db="EMBL/GenBank/DDBJ databases">
        <authorList>
            <person name="Panda P."/>
            <person name="Visnovsky S."/>
            <person name="Pitman A."/>
        </authorList>
    </citation>
    <scope>NUCLEOTIDE SEQUENCE [LARGE SCALE GENOMIC DNA]</scope>
    <source>
        <strain evidence="3">ICMP 9972</strain>
    </source>
</reference>
<evidence type="ECO:0000313" key="2">
    <source>
        <dbReference type="EMBL" id="ONK08532.1"/>
    </source>
</evidence>
<sequence>MIDKSGGGIQVISRAAAILREVCESPDGLSLGQLAALTGLARSTVQRIVDALESEHLVQAGAKGFALVGGCDVWGRYQVRGLLTISVLRCIDCMKKQKKPSIYQR</sequence>
<dbReference type="RefSeq" id="WP_052201297.1">
    <property type="nucleotide sequence ID" value="NZ_JRMH01000001.1"/>
</dbReference>
<dbReference type="Proteomes" id="UP000189286">
    <property type="component" value="Unassembled WGS sequence"/>
</dbReference>
<dbReference type="AlphaFoldDB" id="A0A1V2R860"/>
<protein>
    <recommendedName>
        <fullName evidence="1">HTH iclR-type domain-containing protein</fullName>
    </recommendedName>
</protein>
<gene>
    <name evidence="2" type="ORF">BSK71_04695</name>
</gene>
<dbReference type="InterPro" id="IPR036388">
    <property type="entry name" value="WH-like_DNA-bd_sf"/>
</dbReference>
<evidence type="ECO:0000259" key="1">
    <source>
        <dbReference type="PROSITE" id="PS51077"/>
    </source>
</evidence>
<proteinExistence type="predicted"/>
<dbReference type="GO" id="GO:0006355">
    <property type="term" value="P:regulation of DNA-templated transcription"/>
    <property type="evidence" value="ECO:0007669"/>
    <property type="project" value="InterPro"/>
</dbReference>
<name>A0A1V2R860_9GAMM</name>
<organism evidence="2 3">
    <name type="scientific">Pectobacterium actinidiae</name>
    <dbReference type="NCBI Taxonomy" id="1507808"/>
    <lineage>
        <taxon>Bacteria</taxon>
        <taxon>Pseudomonadati</taxon>
        <taxon>Pseudomonadota</taxon>
        <taxon>Gammaproteobacteria</taxon>
        <taxon>Enterobacterales</taxon>
        <taxon>Pectobacteriaceae</taxon>
        <taxon>Pectobacterium</taxon>
    </lineage>
</organism>
<dbReference type="InterPro" id="IPR005471">
    <property type="entry name" value="Tscrpt_reg_IclR_N"/>
</dbReference>